<keyword evidence="2" id="KW-1185">Reference proteome</keyword>
<sequence>MRCFSLSKKEVQFHDYQYMVNKLRNKGLIIDSNRIAIELLQSVGYYNLINRYKSEFYLPDKKVYRSNVHITDLYYYHRIEDDLRNILFQFAIKFEQRLKESMAYIMAKRRGVKTSEYLNPLTYRNKNKAIKITKFLNKKISECNDDPTKYYKEKYGDVPPWIMLSNITFGQTRMLLSIFPRNMTKYIMIKLLPIGKNNYGDIDEFIFNEFMDSLDLDKYSDKELNQISEKYENTLIKFTRNVISLIHDYRNNLAHGNRLIHFHANTSLELRTLRIFTNNSVFSDEEYYNNQLCSNDLFALMAALVITLDKYDSIYLISQLEVWKKANTATDITKKQFDQFISSSDLPSDFIKRLKNITIEKTNRQKNKEFRDFMDNF</sequence>
<name>A0A0R1KJA8_9LACO</name>
<dbReference type="PATRIC" id="fig|1423775.4.peg.271"/>
<evidence type="ECO:0000313" key="1">
    <source>
        <dbReference type="EMBL" id="KRK80090.1"/>
    </source>
</evidence>
<comment type="caution">
    <text evidence="1">The sequence shown here is derived from an EMBL/GenBank/DDBJ whole genome shotgun (WGS) entry which is preliminary data.</text>
</comment>
<evidence type="ECO:0008006" key="3">
    <source>
        <dbReference type="Google" id="ProtNLM"/>
    </source>
</evidence>
<accession>A0A0R1KJA8</accession>
<dbReference type="EMBL" id="AZDZ01000009">
    <property type="protein sequence ID" value="KRK80090.1"/>
    <property type="molecule type" value="Genomic_DNA"/>
</dbReference>
<dbReference type="Proteomes" id="UP000051248">
    <property type="component" value="Unassembled WGS sequence"/>
</dbReference>
<proteinExistence type="predicted"/>
<gene>
    <name evidence="1" type="ORF">FD03_GL000267</name>
</gene>
<dbReference type="STRING" id="1423775.FD03_GL000267"/>
<dbReference type="InterPro" id="IPR011664">
    <property type="entry name" value="Abi_system_AbiD/AbiF-like"/>
</dbReference>
<protein>
    <recommendedName>
        <fullName evidence="3">Abi family protein</fullName>
    </recommendedName>
</protein>
<dbReference type="Pfam" id="PF07751">
    <property type="entry name" value="Abi_2"/>
    <property type="match status" value="1"/>
</dbReference>
<organism evidence="1 2">
    <name type="scientific">Companilactobacillus nodensis DSM 19682 = JCM 14932 = NBRC 107160</name>
    <dbReference type="NCBI Taxonomy" id="1423775"/>
    <lineage>
        <taxon>Bacteria</taxon>
        <taxon>Bacillati</taxon>
        <taxon>Bacillota</taxon>
        <taxon>Bacilli</taxon>
        <taxon>Lactobacillales</taxon>
        <taxon>Lactobacillaceae</taxon>
        <taxon>Companilactobacillus</taxon>
    </lineage>
</organism>
<evidence type="ECO:0000313" key="2">
    <source>
        <dbReference type="Proteomes" id="UP000051248"/>
    </source>
</evidence>
<reference evidence="1 2" key="1">
    <citation type="journal article" date="2015" name="Genome Announc.">
        <title>Expanding the biotechnology potential of lactobacilli through comparative genomics of 213 strains and associated genera.</title>
        <authorList>
            <person name="Sun Z."/>
            <person name="Harris H.M."/>
            <person name="McCann A."/>
            <person name="Guo C."/>
            <person name="Argimon S."/>
            <person name="Zhang W."/>
            <person name="Yang X."/>
            <person name="Jeffery I.B."/>
            <person name="Cooney J.C."/>
            <person name="Kagawa T.F."/>
            <person name="Liu W."/>
            <person name="Song Y."/>
            <person name="Salvetti E."/>
            <person name="Wrobel A."/>
            <person name="Rasinkangas P."/>
            <person name="Parkhill J."/>
            <person name="Rea M.C."/>
            <person name="O'Sullivan O."/>
            <person name="Ritari J."/>
            <person name="Douillard F.P."/>
            <person name="Paul Ross R."/>
            <person name="Yang R."/>
            <person name="Briner A.E."/>
            <person name="Felis G.E."/>
            <person name="de Vos W.M."/>
            <person name="Barrangou R."/>
            <person name="Klaenhammer T.R."/>
            <person name="Caufield P.W."/>
            <person name="Cui Y."/>
            <person name="Zhang H."/>
            <person name="O'Toole P.W."/>
        </authorList>
    </citation>
    <scope>NUCLEOTIDE SEQUENCE [LARGE SCALE GENOMIC DNA]</scope>
    <source>
        <strain evidence="1 2">DSM 19682</strain>
    </source>
</reference>
<dbReference type="AlphaFoldDB" id="A0A0R1KJA8"/>